<keyword evidence="2" id="KW-1185">Reference proteome</keyword>
<reference evidence="1" key="2">
    <citation type="submission" date="2022-10" db="EMBL/GenBank/DDBJ databases">
        <authorList>
            <consortium name="ENA_rothamsted_submissions"/>
            <consortium name="culmorum"/>
            <person name="King R."/>
        </authorList>
    </citation>
    <scope>NUCLEOTIDE SEQUENCE</scope>
</reference>
<dbReference type="EMBL" id="OU895879">
    <property type="protein sequence ID" value="CAG9807515.1"/>
    <property type="molecule type" value="Genomic_DNA"/>
</dbReference>
<dbReference type="OrthoDB" id="8020907at2759"/>
<organism evidence="1 2">
    <name type="scientific">Chironomus riparius</name>
    <dbReference type="NCBI Taxonomy" id="315576"/>
    <lineage>
        <taxon>Eukaryota</taxon>
        <taxon>Metazoa</taxon>
        <taxon>Ecdysozoa</taxon>
        <taxon>Arthropoda</taxon>
        <taxon>Hexapoda</taxon>
        <taxon>Insecta</taxon>
        <taxon>Pterygota</taxon>
        <taxon>Neoptera</taxon>
        <taxon>Endopterygota</taxon>
        <taxon>Diptera</taxon>
        <taxon>Nematocera</taxon>
        <taxon>Chironomoidea</taxon>
        <taxon>Chironomidae</taxon>
        <taxon>Chironominae</taxon>
        <taxon>Chironomus</taxon>
    </lineage>
</organism>
<dbReference type="Proteomes" id="UP001153620">
    <property type="component" value="Chromosome 3"/>
</dbReference>
<accession>A0A9N9WVG0</accession>
<evidence type="ECO:0000313" key="1">
    <source>
        <dbReference type="EMBL" id="CAG9807515.1"/>
    </source>
</evidence>
<name>A0A9N9WVG0_9DIPT</name>
<protein>
    <submittedName>
        <fullName evidence="1">Uncharacterized protein</fullName>
    </submittedName>
</protein>
<sequence>MENLGNFLILGLIIQTMEWHAYKTTASSLFLYNETQKLLIKNQKTSNYEFPFNSSSENFDQNLLIKEVSTLKSSGVSEYQNNNLLSRVVRSTLGKETYYSCVSKIHSGNIESAVSCFHELNNDNLLTDIIEKSYDYQDKYSSNLYMYEQPFDYVKLQSLANDDHFMRLKMDENFYNIVEFIRKLSNLEQAAVAYSKLYECMKSNGNSNSLKLLILAKMVHETINMPNFINISQNNKIRLFNLTNVSNTVITKWAEDIRTKYVEKFYNENDLFAFEHRETFLFHLPDIIKSAYSNDLNIIYKIITFIKSLPTVNDYKIGYTALYENMKINNHLNGVALLMLSYRIERTMDYIDRQHNYLNYGKLEDIKESLPFHVKRFVWSDRYRCTIYNNYYREPLYTASLWHRFSVYTWVPSNVDPDAYWTFENAELFNYFKITNLDKKRNLVVSKDRFDLRDVLKIRKVHTLNENEFEERDDDFKTVQEWQLIPEDDYFLLSPSTGGYLYADEDLEDSSRRKVHIWMSENIPDSIKLKRRWNVSC</sequence>
<evidence type="ECO:0000313" key="2">
    <source>
        <dbReference type="Proteomes" id="UP001153620"/>
    </source>
</evidence>
<dbReference type="AlphaFoldDB" id="A0A9N9WVG0"/>
<reference evidence="1" key="1">
    <citation type="submission" date="2022-01" db="EMBL/GenBank/DDBJ databases">
        <authorList>
            <person name="King R."/>
        </authorList>
    </citation>
    <scope>NUCLEOTIDE SEQUENCE</scope>
</reference>
<proteinExistence type="predicted"/>
<gene>
    <name evidence="1" type="ORF">CHIRRI_LOCUS10363</name>
</gene>